<feature type="repeat" description="ANK" evidence="2">
    <location>
        <begin position="983"/>
        <end position="1015"/>
    </location>
</feature>
<feature type="repeat" description="ANK" evidence="2">
    <location>
        <begin position="96"/>
        <end position="128"/>
    </location>
</feature>
<dbReference type="GO" id="GO:2000304">
    <property type="term" value="P:positive regulation of ceramide biosynthetic process"/>
    <property type="evidence" value="ECO:0007669"/>
    <property type="project" value="TreeGrafter"/>
</dbReference>
<keyword evidence="2" id="KW-0040">ANK repeat</keyword>
<dbReference type="PROSITE" id="PS50297">
    <property type="entry name" value="ANK_REP_REGION"/>
    <property type="match status" value="3"/>
</dbReference>
<evidence type="ECO:0000313" key="4">
    <source>
        <dbReference type="EnsemblMetazoa" id="Aqu2.1.22493_001"/>
    </source>
</evidence>
<dbReference type="PANTHER" id="PTHR24139:SF34">
    <property type="entry name" value="85_88 KDA CALCIUM-INDEPENDENT PHOSPHOLIPASE A2"/>
    <property type="match status" value="1"/>
</dbReference>
<dbReference type="SUPFAM" id="SSF48403">
    <property type="entry name" value="Ankyrin repeat"/>
    <property type="match status" value="2"/>
</dbReference>
<dbReference type="InterPro" id="IPR036770">
    <property type="entry name" value="Ankyrin_rpt-contain_sf"/>
</dbReference>
<name>A0A1X7U498_AMPQE</name>
<dbReference type="SMART" id="SM00248">
    <property type="entry name" value="ANK"/>
    <property type="match status" value="7"/>
</dbReference>
<evidence type="ECO:0000256" key="3">
    <source>
        <dbReference type="SAM" id="MobiDB-lite"/>
    </source>
</evidence>
<dbReference type="InParanoid" id="A0A1X7U498"/>
<keyword evidence="1" id="KW-0378">Hydrolase</keyword>
<accession>A0A1X7U498</accession>
<organism evidence="4">
    <name type="scientific">Amphimedon queenslandica</name>
    <name type="common">Sponge</name>
    <dbReference type="NCBI Taxonomy" id="400682"/>
    <lineage>
        <taxon>Eukaryota</taxon>
        <taxon>Metazoa</taxon>
        <taxon>Porifera</taxon>
        <taxon>Demospongiae</taxon>
        <taxon>Heteroscleromorpha</taxon>
        <taxon>Haplosclerida</taxon>
        <taxon>Niphatidae</taxon>
        <taxon>Amphimedon</taxon>
    </lineage>
</organism>
<feature type="repeat" description="ANK" evidence="2">
    <location>
        <begin position="359"/>
        <end position="391"/>
    </location>
</feature>
<sequence length="1039" mass="118635">MAASDGSVKAQESSSKLYRRSTSPEVVLKLHNPQSAEKLKKHLKMKKYDQVQRDERMDTPLHAIVRSDRKDKLECLLILMVFSDYGTENIDMPAAFGNTALHIAVQKEDLLMVRLLIVFGANINTINDEKRTPLDMFNSKGIDKKISKIIEELKRLDAKHGQEVVPVQREKHSTRLVSISTDLPERQEKLTDCQQNLRSKSVGMGIEKPRALSIDGLSPALVESEDVAMNCKSRCEEQHIPFFRFSPHLDTEVASGETDSYKLIDMILQTKYQRYKSSSPDLSLLDRKKPPGSPETRHLPKLRKYLRVKKYDQVQRDERMNTPLHAIVRSDRKDKLEYLLILMVFSDYGTETIDMPAAFGNTALLIAVQKGDLLMVQLLLVFCANIDAINDKKRTPLDMLINKGNDKKFSKIIEELKRLGAKHGQEVVPVQREKHHSTRLMSISINLPERQEKFTDLQRNLRSESIGMGIEKPRALSIDGLSPAVIAQKLETNLNELYDEYDRIHNLDMQMAIGLQQFELHGWRKTSSSAMKFNLVESEDVAMNCKSRCEEQHIPFFRFSPHLDTEVASGETDSYKLIDMILQTKYQVSLAIAINILTMATSDSEKVQESSSNQYRRSASPEVVCFSEPEIMSENDKTTIKGPQREGDIDFRQYHLDVDTDEDDESSNEGEGEEVDKELEGQEQEFEEELMNAFIVDPSSVPQNLPNVHTNTRKISGVSLTGYQRDEEVLSEDDHWLSRPRDNAGMTRLHSQELLNELFFKFKYVHSSLKHHGRRRTFRKRAATESTGKVNALDMIQKRNSDAIITIDHSLSEEEEDDKELEKKKEGERERARRATMQADSSLYDTKKRKKERKILESIGAGVSMSPRQRKTRAQSVAVSGPSGNNRYKPSSSDLSLLDRKKPPGSPKAPHLPKLKLHNPKSAEKLRKYLEMKKYDQVQRDERMDTPLHAIVRSDRKDKLECLLILMVFSDYGTDNIDMPAAFGNTALHIAVQKGDLLMVQLLLVFGANIDAMNDQKRTPLDMLINKGNDKKFLKSLKN</sequence>
<dbReference type="Pfam" id="PF00023">
    <property type="entry name" value="Ank"/>
    <property type="match status" value="3"/>
</dbReference>
<reference evidence="4" key="1">
    <citation type="submission" date="2017-05" db="UniProtKB">
        <authorList>
            <consortium name="EnsemblMetazoa"/>
        </authorList>
    </citation>
    <scope>IDENTIFICATION</scope>
</reference>
<evidence type="ECO:0000256" key="2">
    <source>
        <dbReference type="PROSITE-ProRule" id="PRU00023"/>
    </source>
</evidence>
<feature type="compositionally biased region" description="Polar residues" evidence="3">
    <location>
        <begin position="874"/>
        <end position="890"/>
    </location>
</feature>
<feature type="compositionally biased region" description="Basic and acidic residues" evidence="3">
    <location>
        <begin position="820"/>
        <end position="833"/>
    </location>
</feature>
<evidence type="ECO:0000256" key="1">
    <source>
        <dbReference type="ARBA" id="ARBA00022801"/>
    </source>
</evidence>
<dbReference type="InterPro" id="IPR047148">
    <property type="entry name" value="PLPL9"/>
</dbReference>
<dbReference type="InterPro" id="IPR002110">
    <property type="entry name" value="Ankyrin_rpt"/>
</dbReference>
<dbReference type="PROSITE" id="PS50088">
    <property type="entry name" value="ANK_REPEAT"/>
    <property type="match status" value="3"/>
</dbReference>
<feature type="region of interest" description="Disordered" evidence="3">
    <location>
        <begin position="808"/>
        <end position="920"/>
    </location>
</feature>
<feature type="region of interest" description="Disordered" evidence="3">
    <location>
        <begin position="1"/>
        <end position="31"/>
    </location>
</feature>
<proteinExistence type="predicted"/>
<dbReference type="AlphaFoldDB" id="A0A1X7U498"/>
<feature type="compositionally biased region" description="Polar residues" evidence="3">
    <location>
        <begin position="10"/>
        <end position="24"/>
    </location>
</feature>
<feature type="region of interest" description="Disordered" evidence="3">
    <location>
        <begin position="279"/>
        <end position="298"/>
    </location>
</feature>
<dbReference type="OrthoDB" id="202480at2759"/>
<dbReference type="GO" id="GO:0005739">
    <property type="term" value="C:mitochondrion"/>
    <property type="evidence" value="ECO:0007669"/>
    <property type="project" value="TreeGrafter"/>
</dbReference>
<protein>
    <submittedName>
        <fullName evidence="4">Uncharacterized protein</fullName>
    </submittedName>
</protein>
<dbReference type="GO" id="GO:0052816">
    <property type="term" value="F:long-chain fatty acyl-CoA hydrolase activity"/>
    <property type="evidence" value="ECO:0007669"/>
    <property type="project" value="TreeGrafter"/>
</dbReference>
<dbReference type="Gene3D" id="1.25.40.20">
    <property type="entry name" value="Ankyrin repeat-containing domain"/>
    <property type="match status" value="3"/>
</dbReference>
<dbReference type="EnsemblMetazoa" id="Aqu2.1.22493_001">
    <property type="protein sequence ID" value="Aqu2.1.22493_001"/>
    <property type="gene ID" value="Aqu2.1.22493"/>
</dbReference>
<dbReference type="GO" id="GO:0047499">
    <property type="term" value="F:calcium-independent phospholipase A2 activity"/>
    <property type="evidence" value="ECO:0007669"/>
    <property type="project" value="InterPro"/>
</dbReference>
<feature type="region of interest" description="Disordered" evidence="3">
    <location>
        <begin position="660"/>
        <end position="683"/>
    </location>
</feature>
<dbReference type="PANTHER" id="PTHR24139">
    <property type="entry name" value="CALCIUM-INDEPENDENT PHOSPHOLIPASE A2"/>
    <property type="match status" value="1"/>
</dbReference>